<dbReference type="Proteomes" id="UP000178107">
    <property type="component" value="Unassembled WGS sequence"/>
</dbReference>
<dbReference type="SUPFAM" id="SSF53448">
    <property type="entry name" value="Nucleotide-diphospho-sugar transferases"/>
    <property type="match status" value="1"/>
</dbReference>
<keyword evidence="3" id="KW-0479">Metal-binding</keyword>
<keyword evidence="1" id="KW-0328">Glycosyltransferase</keyword>
<sequence>MNVVFCADGTYLALLPTVLNSISASNDASKMRFHLLHNIEDDELIEKFNIYIRERFKTELLSYFVPKRFKYDNNLNHVTDATMLRLLIPNVIDAQGKILYLDADIIVNTNLSRLLTINLSEKGFGGKTSLHSGVVKDMTFGNIKPTYKTLNAGVLIMDLDILRKDKFTEKCLALLDKYPYNDQVIINLYLEGDYSELPKQYNIFNTQDDELLLEHKEYILHYVGAYKPWNHEVPNAVIWKRFEILA</sequence>
<evidence type="ECO:0000313" key="4">
    <source>
        <dbReference type="EMBL" id="OHA90390.1"/>
    </source>
</evidence>
<dbReference type="PANTHER" id="PTHR13778">
    <property type="entry name" value="GLYCOSYLTRANSFERASE 8 DOMAIN-CONTAINING PROTEIN"/>
    <property type="match status" value="1"/>
</dbReference>
<proteinExistence type="predicted"/>
<dbReference type="InterPro" id="IPR029044">
    <property type="entry name" value="Nucleotide-diphossugar_trans"/>
</dbReference>
<dbReference type="GO" id="GO:0046872">
    <property type="term" value="F:metal ion binding"/>
    <property type="evidence" value="ECO:0007669"/>
    <property type="project" value="UniProtKB-KW"/>
</dbReference>
<evidence type="ECO:0008006" key="6">
    <source>
        <dbReference type="Google" id="ProtNLM"/>
    </source>
</evidence>
<dbReference type="PANTHER" id="PTHR13778:SF47">
    <property type="entry name" value="LIPOPOLYSACCHARIDE 1,3-GALACTOSYLTRANSFERASE"/>
    <property type="match status" value="1"/>
</dbReference>
<dbReference type="Pfam" id="PF01501">
    <property type="entry name" value="Glyco_transf_8"/>
    <property type="match status" value="1"/>
</dbReference>
<evidence type="ECO:0000313" key="5">
    <source>
        <dbReference type="Proteomes" id="UP000178107"/>
    </source>
</evidence>
<dbReference type="CDD" id="cd04194">
    <property type="entry name" value="GT8_A4GalT_like"/>
    <property type="match status" value="1"/>
</dbReference>
<dbReference type="AlphaFoldDB" id="A0A1G2SZB7"/>
<evidence type="ECO:0000256" key="3">
    <source>
        <dbReference type="ARBA" id="ARBA00022723"/>
    </source>
</evidence>
<dbReference type="InterPro" id="IPR002495">
    <property type="entry name" value="Glyco_trans_8"/>
</dbReference>
<dbReference type="EMBL" id="MHVH01000005">
    <property type="protein sequence ID" value="OHA90390.1"/>
    <property type="molecule type" value="Genomic_DNA"/>
</dbReference>
<dbReference type="GO" id="GO:0016757">
    <property type="term" value="F:glycosyltransferase activity"/>
    <property type="evidence" value="ECO:0007669"/>
    <property type="project" value="UniProtKB-KW"/>
</dbReference>
<dbReference type="InterPro" id="IPR050748">
    <property type="entry name" value="Glycosyltrans_8_dom-fam"/>
</dbReference>
<protein>
    <recommendedName>
        <fullName evidence="6">Glycosyl transferase family 8 C-terminal domain-containing protein</fullName>
    </recommendedName>
</protein>
<comment type="caution">
    <text evidence="4">The sequence shown here is derived from an EMBL/GenBank/DDBJ whole genome shotgun (WGS) entry which is preliminary data.</text>
</comment>
<evidence type="ECO:0000256" key="2">
    <source>
        <dbReference type="ARBA" id="ARBA00022679"/>
    </source>
</evidence>
<organism evidence="4 5">
    <name type="scientific">Candidatus Zambryskibacteria bacterium RIFCSPHIGHO2_01_FULL_46_25</name>
    <dbReference type="NCBI Taxonomy" id="1802738"/>
    <lineage>
        <taxon>Bacteria</taxon>
        <taxon>Candidatus Zambryskiibacteriota</taxon>
    </lineage>
</organism>
<gene>
    <name evidence="4" type="ORF">A2838_02215</name>
</gene>
<dbReference type="Gene3D" id="3.90.550.10">
    <property type="entry name" value="Spore Coat Polysaccharide Biosynthesis Protein SpsA, Chain A"/>
    <property type="match status" value="1"/>
</dbReference>
<keyword evidence="2" id="KW-0808">Transferase</keyword>
<reference evidence="4 5" key="1">
    <citation type="journal article" date="2016" name="Nat. Commun.">
        <title>Thousands of microbial genomes shed light on interconnected biogeochemical processes in an aquifer system.</title>
        <authorList>
            <person name="Anantharaman K."/>
            <person name="Brown C.T."/>
            <person name="Hug L.A."/>
            <person name="Sharon I."/>
            <person name="Castelle C.J."/>
            <person name="Probst A.J."/>
            <person name="Thomas B.C."/>
            <person name="Singh A."/>
            <person name="Wilkins M.J."/>
            <person name="Karaoz U."/>
            <person name="Brodie E.L."/>
            <person name="Williams K.H."/>
            <person name="Hubbard S.S."/>
            <person name="Banfield J.F."/>
        </authorList>
    </citation>
    <scope>NUCLEOTIDE SEQUENCE [LARGE SCALE GENOMIC DNA]</scope>
</reference>
<name>A0A1G2SZB7_9BACT</name>
<accession>A0A1G2SZB7</accession>
<evidence type="ECO:0000256" key="1">
    <source>
        <dbReference type="ARBA" id="ARBA00022676"/>
    </source>
</evidence>